<evidence type="ECO:0000256" key="2">
    <source>
        <dbReference type="SAM" id="SignalP"/>
    </source>
</evidence>
<protein>
    <submittedName>
        <fullName evidence="3">Uncharacterized protein</fullName>
    </submittedName>
</protein>
<dbReference type="Proteomes" id="UP000192578">
    <property type="component" value="Unassembled WGS sequence"/>
</dbReference>
<proteinExistence type="predicted"/>
<keyword evidence="2" id="KW-0732">Signal</keyword>
<reference evidence="4" key="1">
    <citation type="submission" date="2017-01" db="EMBL/GenBank/DDBJ databases">
        <title>Comparative genomics of anhydrobiosis in the tardigrade Hypsibius dujardini.</title>
        <authorList>
            <person name="Yoshida Y."/>
            <person name="Koutsovoulos G."/>
            <person name="Laetsch D."/>
            <person name="Stevens L."/>
            <person name="Kumar S."/>
            <person name="Horikawa D."/>
            <person name="Ishino K."/>
            <person name="Komine S."/>
            <person name="Tomita M."/>
            <person name="Blaxter M."/>
            <person name="Arakawa K."/>
        </authorList>
    </citation>
    <scope>NUCLEOTIDE SEQUENCE [LARGE SCALE GENOMIC DNA]</scope>
    <source>
        <strain evidence="4">Z151</strain>
    </source>
</reference>
<feature type="chain" id="PRO_5040765856" evidence="2">
    <location>
        <begin position="29"/>
        <end position="108"/>
    </location>
</feature>
<dbReference type="AlphaFoldDB" id="A0A9X6NQT9"/>
<organism evidence="3 4">
    <name type="scientific">Hypsibius exemplaris</name>
    <name type="common">Freshwater tardigrade</name>
    <dbReference type="NCBI Taxonomy" id="2072580"/>
    <lineage>
        <taxon>Eukaryota</taxon>
        <taxon>Metazoa</taxon>
        <taxon>Ecdysozoa</taxon>
        <taxon>Tardigrada</taxon>
        <taxon>Eutardigrada</taxon>
        <taxon>Parachela</taxon>
        <taxon>Hypsibioidea</taxon>
        <taxon>Hypsibiidae</taxon>
        <taxon>Hypsibius</taxon>
    </lineage>
</organism>
<sequence length="108" mass="11579">MPILLGFSFSILFIVLLLGGLSVDFVHSSIDPNHPDLIPGTAFHRKTLNNLERPSQPPLGSPHLAAHLDDVRFQTVIDNGNSPVQGGLSGLEAHSPEVHPQPVAEQHG</sequence>
<evidence type="ECO:0000313" key="3">
    <source>
        <dbReference type="EMBL" id="OWA54504.1"/>
    </source>
</evidence>
<name>A0A9X6NQT9_HYPEX</name>
<comment type="caution">
    <text evidence="3">The sequence shown here is derived from an EMBL/GenBank/DDBJ whole genome shotgun (WGS) entry which is preliminary data.</text>
</comment>
<accession>A0A9X6NQT9</accession>
<gene>
    <name evidence="3" type="ORF">BV898_18904</name>
</gene>
<keyword evidence="4" id="KW-1185">Reference proteome</keyword>
<dbReference type="EMBL" id="MTYJ01000414">
    <property type="protein sequence ID" value="OWA54504.1"/>
    <property type="molecule type" value="Genomic_DNA"/>
</dbReference>
<feature type="signal peptide" evidence="2">
    <location>
        <begin position="1"/>
        <end position="28"/>
    </location>
</feature>
<evidence type="ECO:0000256" key="1">
    <source>
        <dbReference type="SAM" id="MobiDB-lite"/>
    </source>
</evidence>
<evidence type="ECO:0000313" key="4">
    <source>
        <dbReference type="Proteomes" id="UP000192578"/>
    </source>
</evidence>
<feature type="region of interest" description="Disordered" evidence="1">
    <location>
        <begin position="79"/>
        <end position="108"/>
    </location>
</feature>